<dbReference type="InterPro" id="IPR010948">
    <property type="entry name" value="TonB_lacto/transferrin_rcpt"/>
</dbReference>
<dbReference type="NCBIfam" id="TIGR01786">
    <property type="entry name" value="TonB-hemlactrns"/>
    <property type="match status" value="1"/>
</dbReference>
<dbReference type="CDD" id="cd01347">
    <property type="entry name" value="ligand_gated_channel"/>
    <property type="match status" value="1"/>
</dbReference>
<keyword evidence="7" id="KW-0798">TonB box</keyword>
<evidence type="ECO:0000256" key="1">
    <source>
        <dbReference type="ARBA" id="ARBA00004571"/>
    </source>
</evidence>
<dbReference type="PROSITE" id="PS52016">
    <property type="entry name" value="TONB_DEPENDENT_REC_3"/>
    <property type="match status" value="1"/>
</dbReference>
<feature type="short sequence motif" description="TonB C-terminal box" evidence="12">
    <location>
        <begin position="579"/>
        <end position="596"/>
    </location>
</feature>
<evidence type="ECO:0000256" key="2">
    <source>
        <dbReference type="ARBA" id="ARBA00009810"/>
    </source>
</evidence>
<keyword evidence="6" id="KW-0732">Signal</keyword>
<accession>A0A1V4H305</accession>
<dbReference type="GO" id="GO:0015091">
    <property type="term" value="F:ferric iron transmembrane transporter activity"/>
    <property type="evidence" value="ECO:0007669"/>
    <property type="project" value="InterPro"/>
</dbReference>
<keyword evidence="8 11" id="KW-0472">Membrane</keyword>
<dbReference type="GO" id="GO:0044718">
    <property type="term" value="P:siderophore transmembrane transport"/>
    <property type="evidence" value="ECO:0007669"/>
    <property type="project" value="TreeGrafter"/>
</dbReference>
<dbReference type="SUPFAM" id="SSF56935">
    <property type="entry name" value="Porins"/>
    <property type="match status" value="1"/>
</dbReference>
<sequence length="596" mass="67838">MNPNPTLPKSAIVLMIRIMLAAYLRTPSKSTTSKTWAKKPTSRLRFLKNKKYMSGTPAIRGVYYGDNLLSGLVVPIAPHNLSLGYTRGFYFDEHHDKNRHGINYHYTPKAHAWIDDLRLSYDRQSIKLDTLRRETSCAVYPTFDENCRADITKPLSSYLSERNTYKEQHDVLQLSAQKSFKFANTEHRVNVLMGMDKFDSALRRGDWYSEQAQTKVTNLGGKGKQDDPYVYQFEPTTIHTEHFCKDGFSTQDCTDRNITGYNHFFAIRDHIQLGDKVDLGLGVRYDRHKFDSDDDFTATGKYSNWSWNTGLTFHATDNIALSYRRSNGFRVPAFYELYGTRGAYDGSNAVSVARQYISQLDPETSSNQEFGIGLTGNFGYLEVSHFDNKYRNLITVGEKIGNGSERNDGYHNLQDIRLSGINVLGKIDWYGVWDKLPDGLYTTLAYNKITPKELSIKEGYTKVRTPILDTLQPARYVAGLGYDSPDDKWGVNLMATYSKAKNADELQGVSTFGIDRAIVATQGATKRWYTYDLSGYYHVNDSMTLRAGVYNLFNRKYSTWESVRQSSINAVNPTTGNTARYAAPGRNFNVALEFKF</sequence>
<comment type="caution">
    <text evidence="14">The sequence shown here is derived from an EMBL/GenBank/DDBJ whole genome shotgun (WGS) entry which is preliminary data.</text>
</comment>
<dbReference type="AlphaFoldDB" id="A0A1V4H305"/>
<dbReference type="InterPro" id="IPR039426">
    <property type="entry name" value="TonB-dep_rcpt-like"/>
</dbReference>
<evidence type="ECO:0000256" key="6">
    <source>
        <dbReference type="ARBA" id="ARBA00022729"/>
    </source>
</evidence>
<dbReference type="NCBIfam" id="TIGR01776">
    <property type="entry name" value="TonB-tbp-lbp"/>
    <property type="match status" value="1"/>
</dbReference>
<dbReference type="PANTHER" id="PTHR30069:SF54">
    <property type="entry name" value="TRANSFERRIN-BINDING PROTEIN A"/>
    <property type="match status" value="1"/>
</dbReference>
<dbReference type="InterPro" id="IPR036942">
    <property type="entry name" value="Beta-barrel_TonB_sf"/>
</dbReference>
<dbReference type="InterPro" id="IPR010917">
    <property type="entry name" value="TonB_rcpt_CS"/>
</dbReference>
<dbReference type="PROSITE" id="PS01156">
    <property type="entry name" value="TONB_DEPENDENT_REC_2"/>
    <property type="match status" value="1"/>
</dbReference>
<reference evidence="15" key="1">
    <citation type="submission" date="2017-03" db="EMBL/GenBank/DDBJ databases">
        <title>Draft genome sequence of Moraxella equi CCUG 4950T type strain.</title>
        <authorList>
            <person name="Salva-Serra F."/>
            <person name="Engstrom-Jakobsson H."/>
            <person name="Thorell K."/>
            <person name="Jaen-Luchoro D."/>
            <person name="Gonzales-Siles L."/>
            <person name="Karlsson R."/>
            <person name="Yazdan S."/>
            <person name="Boulund F."/>
            <person name="Johnning A."/>
            <person name="Engstrand L."/>
            <person name="Kristiansson E."/>
            <person name="Moore E."/>
        </authorList>
    </citation>
    <scope>NUCLEOTIDE SEQUENCE [LARGE SCALE GENOMIC DNA]</scope>
    <source>
        <strain evidence="15">CCUG 4441</strain>
    </source>
</reference>
<evidence type="ECO:0000256" key="11">
    <source>
        <dbReference type="PROSITE-ProRule" id="PRU01360"/>
    </source>
</evidence>
<keyword evidence="9" id="KW-0675">Receptor</keyword>
<organism evidence="14 15">
    <name type="scientific">Moraxella lacunata</name>
    <dbReference type="NCBI Taxonomy" id="477"/>
    <lineage>
        <taxon>Bacteria</taxon>
        <taxon>Pseudomonadati</taxon>
        <taxon>Pseudomonadota</taxon>
        <taxon>Gammaproteobacteria</taxon>
        <taxon>Moraxellales</taxon>
        <taxon>Moraxellaceae</taxon>
        <taxon>Moraxella</taxon>
    </lineage>
</organism>
<evidence type="ECO:0000256" key="4">
    <source>
        <dbReference type="ARBA" id="ARBA00022452"/>
    </source>
</evidence>
<keyword evidence="10 11" id="KW-0998">Cell outer membrane</keyword>
<evidence type="ECO:0000259" key="13">
    <source>
        <dbReference type="Pfam" id="PF00593"/>
    </source>
</evidence>
<evidence type="ECO:0000256" key="9">
    <source>
        <dbReference type="ARBA" id="ARBA00023170"/>
    </source>
</evidence>
<evidence type="ECO:0000313" key="15">
    <source>
        <dbReference type="Proteomes" id="UP000191025"/>
    </source>
</evidence>
<feature type="domain" description="TonB-dependent receptor-like beta-barrel" evidence="13">
    <location>
        <begin position="81"/>
        <end position="552"/>
    </location>
</feature>
<comment type="subcellular location">
    <subcellularLocation>
        <location evidence="1 11">Cell outer membrane</location>
        <topology evidence="1 11">Multi-pass membrane protein</topology>
    </subcellularLocation>
</comment>
<dbReference type="GO" id="GO:0009279">
    <property type="term" value="C:cell outer membrane"/>
    <property type="evidence" value="ECO:0007669"/>
    <property type="project" value="UniProtKB-SubCell"/>
</dbReference>
<keyword evidence="4 11" id="KW-1134">Transmembrane beta strand</keyword>
<dbReference type="EMBL" id="MXAN01000004">
    <property type="protein sequence ID" value="OPH39302.1"/>
    <property type="molecule type" value="Genomic_DNA"/>
</dbReference>
<dbReference type="GO" id="GO:0015344">
    <property type="term" value="F:siderophore uptake transmembrane transporter activity"/>
    <property type="evidence" value="ECO:0007669"/>
    <property type="project" value="TreeGrafter"/>
</dbReference>
<evidence type="ECO:0000256" key="10">
    <source>
        <dbReference type="ARBA" id="ARBA00023237"/>
    </source>
</evidence>
<evidence type="ECO:0000256" key="8">
    <source>
        <dbReference type="ARBA" id="ARBA00023136"/>
    </source>
</evidence>
<dbReference type="InterPro" id="IPR010949">
    <property type="entry name" value="TonB_Hb/transfer/lactofer_rcpt"/>
</dbReference>
<gene>
    <name evidence="14" type="ORF">B5J94_00470</name>
</gene>
<keyword evidence="5 11" id="KW-0812">Transmembrane</keyword>
<comment type="similarity">
    <text evidence="2 11">Belongs to the TonB-dependent receptor family.</text>
</comment>
<evidence type="ECO:0000256" key="3">
    <source>
        <dbReference type="ARBA" id="ARBA00022448"/>
    </source>
</evidence>
<name>A0A1V4H305_MORLA</name>
<dbReference type="InterPro" id="IPR000531">
    <property type="entry name" value="Beta-barrel_TonB"/>
</dbReference>
<evidence type="ECO:0000256" key="7">
    <source>
        <dbReference type="ARBA" id="ARBA00023077"/>
    </source>
</evidence>
<protein>
    <recommendedName>
        <fullName evidence="13">TonB-dependent receptor-like beta-barrel domain-containing protein</fullName>
    </recommendedName>
</protein>
<dbReference type="PANTHER" id="PTHR30069">
    <property type="entry name" value="TONB-DEPENDENT OUTER MEMBRANE RECEPTOR"/>
    <property type="match status" value="1"/>
</dbReference>
<dbReference type="Pfam" id="PF00593">
    <property type="entry name" value="TonB_dep_Rec_b-barrel"/>
    <property type="match status" value="1"/>
</dbReference>
<keyword evidence="3 11" id="KW-0813">Transport</keyword>
<dbReference type="Proteomes" id="UP000191025">
    <property type="component" value="Unassembled WGS sequence"/>
</dbReference>
<evidence type="ECO:0000256" key="12">
    <source>
        <dbReference type="PROSITE-ProRule" id="PRU10144"/>
    </source>
</evidence>
<dbReference type="Gene3D" id="2.40.170.20">
    <property type="entry name" value="TonB-dependent receptor, beta-barrel domain"/>
    <property type="match status" value="1"/>
</dbReference>
<evidence type="ECO:0000256" key="5">
    <source>
        <dbReference type="ARBA" id="ARBA00022692"/>
    </source>
</evidence>
<evidence type="ECO:0000313" key="14">
    <source>
        <dbReference type="EMBL" id="OPH39302.1"/>
    </source>
</evidence>
<proteinExistence type="inferred from homology"/>